<dbReference type="Proteomes" id="UP000606494">
    <property type="component" value="Unassembled WGS sequence"/>
</dbReference>
<evidence type="ECO:0000313" key="4">
    <source>
        <dbReference type="EMBL" id="MBD1426915.1"/>
    </source>
</evidence>
<evidence type="ECO:0000313" key="5">
    <source>
        <dbReference type="Proteomes" id="UP000606494"/>
    </source>
</evidence>
<comment type="caution">
    <text evidence="4">The sequence shown here is derived from an EMBL/GenBank/DDBJ whole genome shotgun (WGS) entry which is preliminary data.</text>
</comment>
<accession>A0ABR7Y6K0</accession>
<dbReference type="PANTHER" id="PTHR20858">
    <property type="entry name" value="PHOSPHOMETHYLPYRIMIDINE KINASE"/>
    <property type="match status" value="1"/>
</dbReference>
<protein>
    <recommendedName>
        <fullName evidence="2">hydroxymethylpyrimidine kinase</fullName>
        <ecNumber evidence="2">2.7.1.49</ecNumber>
    </recommendedName>
</protein>
<reference evidence="4 5" key="1">
    <citation type="submission" date="2020-08" db="EMBL/GenBank/DDBJ databases">
        <title>Sphingobacterium sp. DN00404 isolated from aquaculture water.</title>
        <authorList>
            <person name="Zhang M."/>
        </authorList>
    </citation>
    <scope>NUCLEOTIDE SEQUENCE [LARGE SCALE GENOMIC DNA]</scope>
    <source>
        <strain evidence="4 5">KCTC 32294</strain>
    </source>
</reference>
<dbReference type="GO" id="GO:0016301">
    <property type="term" value="F:kinase activity"/>
    <property type="evidence" value="ECO:0007669"/>
    <property type="project" value="UniProtKB-KW"/>
</dbReference>
<dbReference type="RefSeq" id="WP_190310064.1">
    <property type="nucleotide sequence ID" value="NZ_JACNYK010000004.1"/>
</dbReference>
<feature type="domain" description="Pyridoxamine kinase/Phosphomethylpyrimidine kinase" evidence="3">
    <location>
        <begin position="17"/>
        <end position="238"/>
    </location>
</feature>
<dbReference type="SUPFAM" id="SSF53613">
    <property type="entry name" value="Ribokinase-like"/>
    <property type="match status" value="1"/>
</dbReference>
<sequence>MDKQKEKPIVLSIAGFDPCGGAGVLADIKTFEQLHVRGMAVLTANTVQTEDTFSTIIWADIDVVQKGIKELMQRYMISVVKIGIVRDTTFLAAILTSVYACNPEVFVIWDPVLKSSSGFTFFKADEMELLKGIIHKIDLLTPNFEEYQILEQLLKDYFPNALLIKGGHRKDQKGVDCLIQMGRATDFHPQVDRIYPKHGSGCVFSSAIAAHIACGSGLEEACRQAKTYIEQFLNSHPSLLGFHYHAE</sequence>
<dbReference type="PANTHER" id="PTHR20858:SF17">
    <property type="entry name" value="HYDROXYMETHYLPYRIMIDINE_PHOSPHOMETHYLPYRIMIDINE KINASE THI20-RELATED"/>
    <property type="match status" value="1"/>
</dbReference>
<gene>
    <name evidence="4" type="ORF">H8B17_15135</name>
</gene>
<keyword evidence="5" id="KW-1185">Reference proteome</keyword>
<dbReference type="Pfam" id="PF08543">
    <property type="entry name" value="Phos_pyr_kin"/>
    <property type="match status" value="1"/>
</dbReference>
<dbReference type="CDD" id="cd01169">
    <property type="entry name" value="HMPP_kinase"/>
    <property type="match status" value="1"/>
</dbReference>
<evidence type="ECO:0000256" key="1">
    <source>
        <dbReference type="ARBA" id="ARBA00004948"/>
    </source>
</evidence>
<evidence type="ECO:0000256" key="2">
    <source>
        <dbReference type="ARBA" id="ARBA00012135"/>
    </source>
</evidence>
<dbReference type="EC" id="2.7.1.49" evidence="2"/>
<dbReference type="EMBL" id="JACNYK010000004">
    <property type="protein sequence ID" value="MBD1426915.1"/>
    <property type="molecule type" value="Genomic_DNA"/>
</dbReference>
<comment type="pathway">
    <text evidence="1">Cofactor biosynthesis; thiamine diphosphate biosynthesis.</text>
</comment>
<dbReference type="InterPro" id="IPR004399">
    <property type="entry name" value="HMP/HMP-P_kinase_dom"/>
</dbReference>
<organism evidence="4 5">
    <name type="scientific">Sphingobacterium arenae</name>
    <dbReference type="NCBI Taxonomy" id="1280598"/>
    <lineage>
        <taxon>Bacteria</taxon>
        <taxon>Pseudomonadati</taxon>
        <taxon>Bacteroidota</taxon>
        <taxon>Sphingobacteriia</taxon>
        <taxon>Sphingobacteriales</taxon>
        <taxon>Sphingobacteriaceae</taxon>
        <taxon>Sphingobacterium</taxon>
    </lineage>
</organism>
<keyword evidence="4" id="KW-0808">Transferase</keyword>
<dbReference type="Gene3D" id="3.40.1190.20">
    <property type="match status" value="1"/>
</dbReference>
<proteinExistence type="predicted"/>
<evidence type="ECO:0000259" key="3">
    <source>
        <dbReference type="Pfam" id="PF08543"/>
    </source>
</evidence>
<name>A0ABR7Y6K0_9SPHI</name>
<dbReference type="InterPro" id="IPR029056">
    <property type="entry name" value="Ribokinase-like"/>
</dbReference>
<keyword evidence="4" id="KW-0418">Kinase</keyword>
<dbReference type="InterPro" id="IPR013749">
    <property type="entry name" value="PM/HMP-P_kinase-1"/>
</dbReference>